<dbReference type="Gene3D" id="3.90.1010.10">
    <property type="match status" value="1"/>
</dbReference>
<sequence length="145" mass="15664">MDALYSQKILALVAKIDRIGKLEFPDAQASAVSKLCGSKVCVDIKMNDGVITDFAHEVEACALGQASAAIMAREIIGASPDELRSVANDMRRMLKENAKPPQNSVRGGNWSELGLLESVRDYKNRHASALLTFDAVEDCLSQLGV</sequence>
<evidence type="ECO:0000313" key="3">
    <source>
        <dbReference type="Proteomes" id="UP000252132"/>
    </source>
</evidence>
<dbReference type="GO" id="GO:0005506">
    <property type="term" value="F:iron ion binding"/>
    <property type="evidence" value="ECO:0007669"/>
    <property type="project" value="InterPro"/>
</dbReference>
<dbReference type="InterPro" id="IPR002871">
    <property type="entry name" value="NIF_FeS_clus_asmbl_NifU_N"/>
</dbReference>
<proteinExistence type="predicted"/>
<name>A0A368DZV8_9PROT</name>
<dbReference type="Pfam" id="PF01592">
    <property type="entry name" value="NifU_N"/>
    <property type="match status" value="1"/>
</dbReference>
<dbReference type="EMBL" id="QOQF01000009">
    <property type="protein sequence ID" value="RCL77398.1"/>
    <property type="molecule type" value="Genomic_DNA"/>
</dbReference>
<dbReference type="AlphaFoldDB" id="A0A368DZV8"/>
<protein>
    <submittedName>
        <fullName evidence="2">Iron-sulfur cluster assembly scaffold protein</fullName>
    </submittedName>
</protein>
<evidence type="ECO:0000313" key="2">
    <source>
        <dbReference type="EMBL" id="RCL77398.1"/>
    </source>
</evidence>
<feature type="domain" description="NIF system FeS cluster assembly NifU N-terminal" evidence="1">
    <location>
        <begin position="5"/>
        <end position="126"/>
    </location>
</feature>
<dbReference type="CDD" id="cd06664">
    <property type="entry name" value="IscU_like"/>
    <property type="match status" value="1"/>
</dbReference>
<dbReference type="SUPFAM" id="SSF82649">
    <property type="entry name" value="SufE/NifU"/>
    <property type="match status" value="1"/>
</dbReference>
<accession>A0A368DZV8</accession>
<reference evidence="2 3" key="1">
    <citation type="journal article" date="2018" name="Microbiome">
        <title>Fine metagenomic profile of the Mediterranean stratified and mixed water columns revealed by assembly and recruitment.</title>
        <authorList>
            <person name="Haro-Moreno J.M."/>
            <person name="Lopez-Perez M."/>
            <person name="De La Torre J.R."/>
            <person name="Picazo A."/>
            <person name="Camacho A."/>
            <person name="Rodriguez-Valera F."/>
        </authorList>
    </citation>
    <scope>NUCLEOTIDE SEQUENCE [LARGE SCALE GENOMIC DNA]</scope>
    <source>
        <strain evidence="2">MED-G55</strain>
    </source>
</reference>
<dbReference type="GO" id="GO:0051536">
    <property type="term" value="F:iron-sulfur cluster binding"/>
    <property type="evidence" value="ECO:0007669"/>
    <property type="project" value="InterPro"/>
</dbReference>
<organism evidence="2 3">
    <name type="scientific">PS1 clade bacterium</name>
    <dbReference type="NCBI Taxonomy" id="2175152"/>
    <lineage>
        <taxon>Bacteria</taxon>
        <taxon>Pseudomonadati</taxon>
        <taxon>Pseudomonadota</taxon>
        <taxon>Alphaproteobacteria</taxon>
        <taxon>PS1 clade</taxon>
    </lineage>
</organism>
<comment type="caution">
    <text evidence="2">The sequence shown here is derived from an EMBL/GenBank/DDBJ whole genome shotgun (WGS) entry which is preliminary data.</text>
</comment>
<evidence type="ECO:0000259" key="1">
    <source>
        <dbReference type="Pfam" id="PF01592"/>
    </source>
</evidence>
<dbReference type="GO" id="GO:0016226">
    <property type="term" value="P:iron-sulfur cluster assembly"/>
    <property type="evidence" value="ECO:0007669"/>
    <property type="project" value="InterPro"/>
</dbReference>
<dbReference type="Proteomes" id="UP000252132">
    <property type="component" value="Unassembled WGS sequence"/>
</dbReference>
<gene>
    <name evidence="2" type="ORF">DBW69_03650</name>
</gene>